<feature type="transmembrane region" description="Helical" evidence="7">
    <location>
        <begin position="195"/>
        <end position="215"/>
    </location>
</feature>
<feature type="transmembrane region" description="Helical" evidence="7">
    <location>
        <begin position="221"/>
        <end position="242"/>
    </location>
</feature>
<dbReference type="AlphaFoldDB" id="A0A9Q4FY82"/>
<dbReference type="PANTHER" id="PTHR23522">
    <property type="entry name" value="BLL5896 PROTEIN"/>
    <property type="match status" value="1"/>
</dbReference>
<comment type="subcellular location">
    <subcellularLocation>
        <location evidence="1">Cell membrane</location>
        <topology evidence="1">Multi-pass membrane protein</topology>
    </subcellularLocation>
</comment>
<keyword evidence="6 7" id="KW-0472">Membrane</keyword>
<evidence type="ECO:0000256" key="6">
    <source>
        <dbReference type="ARBA" id="ARBA00023136"/>
    </source>
</evidence>
<dbReference type="SUPFAM" id="SSF103473">
    <property type="entry name" value="MFS general substrate transporter"/>
    <property type="match status" value="1"/>
</dbReference>
<keyword evidence="5 7" id="KW-1133">Transmembrane helix</keyword>
<dbReference type="PROSITE" id="PS50850">
    <property type="entry name" value="MFS"/>
    <property type="match status" value="1"/>
</dbReference>
<evidence type="ECO:0000256" key="1">
    <source>
        <dbReference type="ARBA" id="ARBA00004651"/>
    </source>
</evidence>
<keyword evidence="4 7" id="KW-0812">Transmembrane</keyword>
<accession>A0A9Q4FY82</accession>
<dbReference type="InterPro" id="IPR024989">
    <property type="entry name" value="MFS_assoc_dom"/>
</dbReference>
<dbReference type="EMBL" id="JABXYM010000001">
    <property type="protein sequence ID" value="MCR6095464.1"/>
    <property type="molecule type" value="Genomic_DNA"/>
</dbReference>
<organism evidence="9 10">
    <name type="scientific">Salipaludibacillus agaradhaerens</name>
    <name type="common">Bacillus agaradhaerens</name>
    <dbReference type="NCBI Taxonomy" id="76935"/>
    <lineage>
        <taxon>Bacteria</taxon>
        <taxon>Bacillati</taxon>
        <taxon>Bacillota</taxon>
        <taxon>Bacilli</taxon>
        <taxon>Bacillales</taxon>
        <taxon>Bacillaceae</taxon>
    </lineage>
</organism>
<keyword evidence="3" id="KW-1003">Cell membrane</keyword>
<feature type="transmembrane region" description="Helical" evidence="7">
    <location>
        <begin position="263"/>
        <end position="282"/>
    </location>
</feature>
<reference evidence="9" key="1">
    <citation type="submission" date="2020-06" db="EMBL/GenBank/DDBJ databases">
        <title>Insight into the genomes of haloalkaliphilic bacilli from Kenyan soda lakes.</title>
        <authorList>
            <person name="Mwirichia R."/>
            <person name="Villamizar G.C."/>
            <person name="Poehlein A."/>
            <person name="Mugweru J."/>
            <person name="Kipnyargis A."/>
            <person name="Kiplimo D."/>
            <person name="Orwa P."/>
            <person name="Daniel R."/>
        </authorList>
    </citation>
    <scope>NUCLEOTIDE SEQUENCE</scope>
    <source>
        <strain evidence="9">B1096_S55</strain>
    </source>
</reference>
<dbReference type="InterPro" id="IPR020846">
    <property type="entry name" value="MFS_dom"/>
</dbReference>
<evidence type="ECO:0000256" key="4">
    <source>
        <dbReference type="ARBA" id="ARBA00022692"/>
    </source>
</evidence>
<comment type="caution">
    <text evidence="9">The sequence shown here is derived from an EMBL/GenBank/DDBJ whole genome shotgun (WGS) entry which is preliminary data.</text>
</comment>
<dbReference type="GO" id="GO:0015212">
    <property type="term" value="F:cytidine transmembrane transporter activity"/>
    <property type="evidence" value="ECO:0007669"/>
    <property type="project" value="TreeGrafter"/>
</dbReference>
<name>A0A9Q4FY82_SALAG</name>
<dbReference type="PANTHER" id="PTHR23522:SF4">
    <property type="entry name" value="NUCLEOSIDE PERMEASE NUPG-RELATED"/>
    <property type="match status" value="1"/>
</dbReference>
<dbReference type="Gene3D" id="1.20.1250.20">
    <property type="entry name" value="MFS general substrate transporter like domains"/>
    <property type="match status" value="2"/>
</dbReference>
<evidence type="ECO:0000256" key="3">
    <source>
        <dbReference type="ARBA" id="ARBA00022475"/>
    </source>
</evidence>
<dbReference type="Proteomes" id="UP001057753">
    <property type="component" value="Unassembled WGS sequence"/>
</dbReference>
<keyword evidence="2" id="KW-0813">Transport</keyword>
<keyword evidence="10" id="KW-1185">Reference proteome</keyword>
<evidence type="ECO:0000256" key="2">
    <source>
        <dbReference type="ARBA" id="ARBA00022448"/>
    </source>
</evidence>
<feature type="transmembrane region" description="Helical" evidence="7">
    <location>
        <begin position="325"/>
        <end position="348"/>
    </location>
</feature>
<protein>
    <submittedName>
        <fullName evidence="9">MFS transporter</fullName>
    </submittedName>
</protein>
<evidence type="ECO:0000313" key="9">
    <source>
        <dbReference type="EMBL" id="MCR6095464.1"/>
    </source>
</evidence>
<evidence type="ECO:0000259" key="8">
    <source>
        <dbReference type="PROSITE" id="PS50850"/>
    </source>
</evidence>
<dbReference type="GO" id="GO:0005886">
    <property type="term" value="C:plasma membrane"/>
    <property type="evidence" value="ECO:0007669"/>
    <property type="project" value="UniProtKB-SubCell"/>
</dbReference>
<feature type="transmembrane region" description="Helical" evidence="7">
    <location>
        <begin position="95"/>
        <end position="113"/>
    </location>
</feature>
<evidence type="ECO:0000256" key="7">
    <source>
        <dbReference type="SAM" id="Phobius"/>
    </source>
</evidence>
<feature type="transmembrane region" description="Helical" evidence="7">
    <location>
        <begin position="12"/>
        <end position="31"/>
    </location>
</feature>
<dbReference type="GO" id="GO:0015213">
    <property type="term" value="F:uridine transmembrane transporter activity"/>
    <property type="evidence" value="ECO:0007669"/>
    <property type="project" value="TreeGrafter"/>
</dbReference>
<feature type="transmembrane region" description="Helical" evidence="7">
    <location>
        <begin position="134"/>
        <end position="151"/>
    </location>
</feature>
<feature type="transmembrane region" description="Helical" evidence="7">
    <location>
        <begin position="354"/>
        <end position="375"/>
    </location>
</feature>
<sequence length="384" mass="41710">MNKRTFLNMKAFYFFSFFAIGGLFPLLTVYLNDVGLTGAQIGVITSIGPIVMLLSQPIWGILSDYTKKPRVLLTIAVIGTGIIGFTYLFAEDYVIFVTIAAGLALFQSAIVPLSDSMTMNYVSLHGGNYGKIRMWGAVGFALAVWIMGNLSDWFGQPIIFYGFAIVLFMSAFFSIKMPNGTVTAAIDLRGGMKQLIKVPGFLLFLLITFLVFGPIMANNFYFGLLIQFTGGTLAGVGFAFLLAAGSEVPFMHWAGNWIKKRGVLVILFVASCVSGLRWLFYAAGPSPLFIYVTTIIQGFSIGLFVPAALQYVIDIAPKQVRGTAVAVYSAAGNGLGACFFSISAGLIMDRYTILSVYMFYGTLSLVGAGLTLWLINKQRTVKVV</sequence>
<proteinExistence type="predicted"/>
<evidence type="ECO:0000256" key="5">
    <source>
        <dbReference type="ARBA" id="ARBA00022989"/>
    </source>
</evidence>
<dbReference type="Pfam" id="PF12832">
    <property type="entry name" value="MFS_1_like"/>
    <property type="match status" value="1"/>
</dbReference>
<evidence type="ECO:0000313" key="10">
    <source>
        <dbReference type="Proteomes" id="UP001057753"/>
    </source>
</evidence>
<dbReference type="RefSeq" id="WP_257820239.1">
    <property type="nucleotide sequence ID" value="NZ_JABXYM010000001.1"/>
</dbReference>
<feature type="transmembrane region" description="Helical" evidence="7">
    <location>
        <begin position="37"/>
        <end position="59"/>
    </location>
</feature>
<feature type="transmembrane region" description="Helical" evidence="7">
    <location>
        <begin position="157"/>
        <end position="175"/>
    </location>
</feature>
<feature type="domain" description="Major facilitator superfamily (MFS) profile" evidence="8">
    <location>
        <begin position="5"/>
        <end position="379"/>
    </location>
</feature>
<feature type="transmembrane region" description="Helical" evidence="7">
    <location>
        <begin position="71"/>
        <end position="89"/>
    </location>
</feature>
<dbReference type="InterPro" id="IPR036259">
    <property type="entry name" value="MFS_trans_sf"/>
</dbReference>
<gene>
    <name evidence="9" type="ORF">HXA33_02820</name>
</gene>
<feature type="transmembrane region" description="Helical" evidence="7">
    <location>
        <begin position="288"/>
        <end position="313"/>
    </location>
</feature>